<protein>
    <submittedName>
        <fullName evidence="2">Uncharacterized protein</fullName>
    </submittedName>
</protein>
<proteinExistence type="predicted"/>
<feature type="compositionally biased region" description="Basic residues" evidence="1">
    <location>
        <begin position="143"/>
        <end position="152"/>
    </location>
</feature>
<gene>
    <name evidence="2" type="ORF">L207DRAFT_642147</name>
</gene>
<evidence type="ECO:0000256" key="1">
    <source>
        <dbReference type="SAM" id="MobiDB-lite"/>
    </source>
</evidence>
<organism evidence="2 3">
    <name type="scientific">Hyaloscypha variabilis (strain UAMH 11265 / GT02V1 / F)</name>
    <name type="common">Meliniomyces variabilis</name>
    <dbReference type="NCBI Taxonomy" id="1149755"/>
    <lineage>
        <taxon>Eukaryota</taxon>
        <taxon>Fungi</taxon>
        <taxon>Dikarya</taxon>
        <taxon>Ascomycota</taxon>
        <taxon>Pezizomycotina</taxon>
        <taxon>Leotiomycetes</taxon>
        <taxon>Helotiales</taxon>
        <taxon>Hyaloscyphaceae</taxon>
        <taxon>Hyaloscypha</taxon>
        <taxon>Hyaloscypha variabilis</taxon>
    </lineage>
</organism>
<dbReference type="OrthoDB" id="10512157at2759"/>
<name>A0A2J6QU77_HYAVF</name>
<accession>A0A2J6QU77</accession>
<feature type="compositionally biased region" description="Basic and acidic residues" evidence="1">
    <location>
        <begin position="110"/>
        <end position="123"/>
    </location>
</feature>
<feature type="compositionally biased region" description="Basic and acidic residues" evidence="1">
    <location>
        <begin position="230"/>
        <end position="256"/>
    </location>
</feature>
<feature type="region of interest" description="Disordered" evidence="1">
    <location>
        <begin position="88"/>
        <end position="260"/>
    </location>
</feature>
<feature type="compositionally biased region" description="Low complexity" evidence="1">
    <location>
        <begin position="187"/>
        <end position="196"/>
    </location>
</feature>
<dbReference type="Proteomes" id="UP000235786">
    <property type="component" value="Unassembled WGS sequence"/>
</dbReference>
<dbReference type="EMBL" id="KZ613971">
    <property type="protein sequence ID" value="PMD29813.1"/>
    <property type="molecule type" value="Genomic_DNA"/>
</dbReference>
<sequence length="460" mass="53282">MPYESQYDSMLNTAELLQLYTTASGSFEKDAFDTEYGKSLSQARNRYNPRNHPAPSWQDFAWYRAEESYWETHFGSQSKFAGLALRFLGQAPPDPRPSQPRDSQKNAVEQAKEYEGREHDRSEAGTWQQRAEQSEGRSSTPTRSRRQRRSRSPTRSSSISSRSHKKSTSSRRKHIKHSSTRSRFRSRSPLPRYKVSMSRRQRSPSPRHGQRSRNSSRQRNFVTRHGPSQKKREDSEEKSSSRDAELIPHPNTRDQKPTVTIGSDGIQWMLLATASDPLTRKLQPFFALRPDGQPQFSAVSFHRNSKGAMIGRQGCHIRFLRTKFPMLHIRCNEALDGRVFYWAELTPDQKPIITTESSKYFPLDRELLRRLQEAEELLLTYAALPMPDLPNIDRFILYYQNGKYKPPVFSPPTPTMPKALAGRHPWGSLGRDRKLKKESDDYGRLKYEDHIEEDGEGFET</sequence>
<feature type="compositionally biased region" description="Basic residues" evidence="1">
    <location>
        <begin position="162"/>
        <end position="186"/>
    </location>
</feature>
<evidence type="ECO:0000313" key="2">
    <source>
        <dbReference type="EMBL" id="PMD29813.1"/>
    </source>
</evidence>
<reference evidence="2 3" key="1">
    <citation type="submission" date="2016-04" db="EMBL/GenBank/DDBJ databases">
        <title>A degradative enzymes factory behind the ericoid mycorrhizal symbiosis.</title>
        <authorList>
            <consortium name="DOE Joint Genome Institute"/>
            <person name="Martino E."/>
            <person name="Morin E."/>
            <person name="Grelet G."/>
            <person name="Kuo A."/>
            <person name="Kohler A."/>
            <person name="Daghino S."/>
            <person name="Barry K."/>
            <person name="Choi C."/>
            <person name="Cichocki N."/>
            <person name="Clum A."/>
            <person name="Copeland A."/>
            <person name="Hainaut M."/>
            <person name="Haridas S."/>
            <person name="Labutti K."/>
            <person name="Lindquist E."/>
            <person name="Lipzen A."/>
            <person name="Khouja H.-R."/>
            <person name="Murat C."/>
            <person name="Ohm R."/>
            <person name="Olson A."/>
            <person name="Spatafora J."/>
            <person name="Veneault-Fourrey C."/>
            <person name="Henrissat B."/>
            <person name="Grigoriev I."/>
            <person name="Martin F."/>
            <person name="Perotto S."/>
        </authorList>
    </citation>
    <scope>NUCLEOTIDE SEQUENCE [LARGE SCALE GENOMIC DNA]</scope>
    <source>
        <strain evidence="2 3">F</strain>
    </source>
</reference>
<evidence type="ECO:0000313" key="3">
    <source>
        <dbReference type="Proteomes" id="UP000235786"/>
    </source>
</evidence>
<dbReference type="AlphaFoldDB" id="A0A2J6QU77"/>
<keyword evidence="3" id="KW-1185">Reference proteome</keyword>